<dbReference type="AlphaFoldDB" id="A0A0E2EIP8"/>
<dbReference type="Proteomes" id="UP000011705">
    <property type="component" value="Chromosome"/>
</dbReference>
<feature type="repeat" description="TPR" evidence="1">
    <location>
        <begin position="166"/>
        <end position="199"/>
    </location>
</feature>
<dbReference type="PROSITE" id="PS50005">
    <property type="entry name" value="TPR"/>
    <property type="match status" value="2"/>
</dbReference>
<sequence>MEDKKTKINFIFKFTLVFFMLCWAPVFSQNKPDALVLYKNGRYAEAIAVCEAEIKQSPNNLDSYVVMTWALLADGQYQKTYDMALAGRKIAQTDPRLIATQAEACYYLGKNSEALKLFQDYISYAPNGVRISSSYYFMGEIYLRMAKYRHADISFSVAVTLDSFNSLWWVRLGYAREQIKEYRYSLEAYNKALSLNKNLVDAQKGRERVLQRF</sequence>
<evidence type="ECO:0000313" key="2">
    <source>
        <dbReference type="EMBL" id="EMB34853.1"/>
    </source>
</evidence>
<gene>
    <name evidence="2" type="ORF">HMPREF9726_00619</name>
</gene>
<dbReference type="PATRIC" id="fig|999432.5.peg.644"/>
<protein>
    <submittedName>
        <fullName evidence="2">Uncharacterized protein</fullName>
    </submittedName>
</protein>
<organism evidence="2">
    <name type="scientific">Treponema denticola H-22</name>
    <dbReference type="NCBI Taxonomy" id="999432"/>
    <lineage>
        <taxon>Bacteria</taxon>
        <taxon>Pseudomonadati</taxon>
        <taxon>Spirochaetota</taxon>
        <taxon>Spirochaetia</taxon>
        <taxon>Spirochaetales</taxon>
        <taxon>Treponemataceae</taxon>
        <taxon>Treponema</taxon>
    </lineage>
</organism>
<proteinExistence type="predicted"/>
<dbReference type="InterPro" id="IPR019734">
    <property type="entry name" value="TPR_rpt"/>
</dbReference>
<dbReference type="Pfam" id="PF13181">
    <property type="entry name" value="TPR_8"/>
    <property type="match status" value="1"/>
</dbReference>
<dbReference type="SUPFAM" id="SSF48452">
    <property type="entry name" value="TPR-like"/>
    <property type="match status" value="1"/>
</dbReference>
<name>A0A0E2EIP8_TREDN</name>
<dbReference type="Gene3D" id="1.25.40.10">
    <property type="entry name" value="Tetratricopeptide repeat domain"/>
    <property type="match status" value="2"/>
</dbReference>
<dbReference type="SMART" id="SM00028">
    <property type="entry name" value="TPR"/>
    <property type="match status" value="4"/>
</dbReference>
<keyword evidence="1" id="KW-0802">TPR repeat</keyword>
<dbReference type="EMBL" id="AGDV01000006">
    <property type="protein sequence ID" value="EMB34853.1"/>
    <property type="molecule type" value="Genomic_DNA"/>
</dbReference>
<dbReference type="PANTHER" id="PTHR12558">
    <property type="entry name" value="CELL DIVISION CYCLE 16,23,27"/>
    <property type="match status" value="1"/>
</dbReference>
<comment type="caution">
    <text evidence="2">The sequence shown here is derived from an EMBL/GenBank/DDBJ whole genome shotgun (WGS) entry which is preliminary data.</text>
</comment>
<dbReference type="RefSeq" id="WP_002675261.1">
    <property type="nucleotide sequence ID" value="NZ_CM001795.1"/>
</dbReference>
<evidence type="ECO:0000256" key="1">
    <source>
        <dbReference type="PROSITE-ProRule" id="PRU00339"/>
    </source>
</evidence>
<dbReference type="PANTHER" id="PTHR12558:SF13">
    <property type="entry name" value="CELL DIVISION CYCLE PROTEIN 27 HOMOLOG"/>
    <property type="match status" value="1"/>
</dbReference>
<dbReference type="InterPro" id="IPR011990">
    <property type="entry name" value="TPR-like_helical_dom_sf"/>
</dbReference>
<accession>A0A0E2EIP8</accession>
<dbReference type="HOGENOM" id="CLU_094983_0_0_12"/>
<feature type="repeat" description="TPR" evidence="1">
    <location>
        <begin position="132"/>
        <end position="165"/>
    </location>
</feature>
<reference evidence="2" key="1">
    <citation type="submission" date="2012-01" db="EMBL/GenBank/DDBJ databases">
        <title>The Genome Sequence of Treponema denticola H-22.</title>
        <authorList>
            <consortium name="The Broad Institute Genome Sequencing Platform"/>
            <person name="Earl A."/>
            <person name="Ward D."/>
            <person name="Feldgarden M."/>
            <person name="Gevers D."/>
            <person name="Blanton J.M."/>
            <person name="Fenno C.J."/>
            <person name="Baranova O.V."/>
            <person name="Mathney J."/>
            <person name="Dewhirst F.E."/>
            <person name="Izard J."/>
            <person name="Young S.K."/>
            <person name="Zeng Q."/>
            <person name="Gargeya S."/>
            <person name="Fitzgerald M."/>
            <person name="Haas B."/>
            <person name="Abouelleil A."/>
            <person name="Alvarado L."/>
            <person name="Arachchi H.M."/>
            <person name="Berlin A."/>
            <person name="Chapman S.B."/>
            <person name="Gearin G."/>
            <person name="Goldberg J."/>
            <person name="Griggs A."/>
            <person name="Gujja S."/>
            <person name="Hansen M."/>
            <person name="Heiman D."/>
            <person name="Howarth C."/>
            <person name="Larimer J."/>
            <person name="Lui A."/>
            <person name="MacDonald P.J.P."/>
            <person name="McCowen C."/>
            <person name="Montmayeur A."/>
            <person name="Murphy C."/>
            <person name="Neiman D."/>
            <person name="Pearson M."/>
            <person name="Priest M."/>
            <person name="Roberts A."/>
            <person name="Saif S."/>
            <person name="Shea T."/>
            <person name="Sisk P."/>
            <person name="Stolte C."/>
            <person name="Sykes S."/>
            <person name="Wortman J."/>
            <person name="Nusbaum C."/>
            <person name="Birren B."/>
        </authorList>
    </citation>
    <scope>NUCLEOTIDE SEQUENCE [LARGE SCALE GENOMIC DNA]</scope>
    <source>
        <strain evidence="2">H-22</strain>
    </source>
</reference>